<proteinExistence type="predicted"/>
<keyword evidence="1" id="KW-0472">Membrane</keyword>
<dbReference type="STRING" id="261392.SAMN02745149_02064"/>
<dbReference type="Pfam" id="PF12822">
    <property type="entry name" value="ECF_trnsprt"/>
    <property type="match status" value="1"/>
</dbReference>
<gene>
    <name evidence="2" type="ORF">SAMN02745149_02064</name>
</gene>
<evidence type="ECO:0000313" key="3">
    <source>
        <dbReference type="Proteomes" id="UP000190423"/>
    </source>
</evidence>
<feature type="transmembrane region" description="Helical" evidence="1">
    <location>
        <begin position="173"/>
        <end position="202"/>
    </location>
</feature>
<feature type="transmembrane region" description="Helical" evidence="1">
    <location>
        <begin position="135"/>
        <end position="161"/>
    </location>
</feature>
<accession>A0A1T4MTB7</accession>
<evidence type="ECO:0000256" key="1">
    <source>
        <dbReference type="SAM" id="Phobius"/>
    </source>
</evidence>
<protein>
    <submittedName>
        <fullName evidence="2">Uncharacterized membrane protein</fullName>
    </submittedName>
</protein>
<dbReference type="GO" id="GO:0022857">
    <property type="term" value="F:transmembrane transporter activity"/>
    <property type="evidence" value="ECO:0007669"/>
    <property type="project" value="InterPro"/>
</dbReference>
<feature type="transmembrane region" description="Helical" evidence="1">
    <location>
        <begin position="25"/>
        <end position="48"/>
    </location>
</feature>
<evidence type="ECO:0000313" key="2">
    <source>
        <dbReference type="EMBL" id="SJZ69888.1"/>
    </source>
</evidence>
<dbReference type="Proteomes" id="UP000190423">
    <property type="component" value="Unassembled WGS sequence"/>
</dbReference>
<dbReference type="AlphaFoldDB" id="A0A1T4MTB7"/>
<feature type="transmembrane region" description="Helical" evidence="1">
    <location>
        <begin position="102"/>
        <end position="123"/>
    </location>
</feature>
<feature type="transmembrane region" description="Helical" evidence="1">
    <location>
        <begin position="60"/>
        <end position="82"/>
    </location>
</feature>
<organism evidence="2 3">
    <name type="scientific">Treponema porcinum</name>
    <dbReference type="NCBI Taxonomy" id="261392"/>
    <lineage>
        <taxon>Bacteria</taxon>
        <taxon>Pseudomonadati</taxon>
        <taxon>Spirochaetota</taxon>
        <taxon>Spirochaetia</taxon>
        <taxon>Spirochaetales</taxon>
        <taxon>Treponemataceae</taxon>
        <taxon>Treponema</taxon>
    </lineage>
</organism>
<keyword evidence="1" id="KW-0812">Transmembrane</keyword>
<keyword evidence="3" id="KW-1185">Reference proteome</keyword>
<keyword evidence="1" id="KW-1133">Transmembrane helix</keyword>
<dbReference type="Gene3D" id="1.10.1760.20">
    <property type="match status" value="1"/>
</dbReference>
<reference evidence="2 3" key="1">
    <citation type="submission" date="2017-02" db="EMBL/GenBank/DDBJ databases">
        <authorList>
            <person name="Peterson S.W."/>
        </authorList>
    </citation>
    <scope>NUCLEOTIDE SEQUENCE [LARGE SCALE GENOMIC DNA]</scope>
    <source>
        <strain evidence="2 3">ATCC BAA-908</strain>
    </source>
</reference>
<sequence length="220" mass="22841">MILYISMGEIKLNSISLVASKNRRIAITGAFSALIILMGIPGLHLGYIQLSPAASLTIMHIPVILAAVLAGLPGGIVTGLVFGLTSLVNAAANPSGLLDPLFVNPFCSVLPRMLFGAAAWGVFRLLSMVSVFPKALCAAVTSFLTTLLHTVMVIGSMYVFLNSQMSETMGGMGFVMVMGVILPGALLEAVAATFVCAAVTAAMSAASSKKAKIFSEENKD</sequence>
<dbReference type="InterPro" id="IPR024529">
    <property type="entry name" value="ECF_trnsprt_substrate-spec"/>
</dbReference>
<dbReference type="EMBL" id="FUWG01000017">
    <property type="protein sequence ID" value="SJZ69888.1"/>
    <property type="molecule type" value="Genomic_DNA"/>
</dbReference>
<name>A0A1T4MTB7_TREPO</name>